<dbReference type="Pfam" id="PF00512">
    <property type="entry name" value="HisKA"/>
    <property type="match status" value="1"/>
</dbReference>
<accession>A0ABS6FEC9</accession>
<dbReference type="CDD" id="cd00082">
    <property type="entry name" value="HisKA"/>
    <property type="match status" value="1"/>
</dbReference>
<dbReference type="EC" id="2.7.13.3" evidence="3"/>
<dbReference type="InterPro" id="IPR050351">
    <property type="entry name" value="BphY/WalK/GraS-like"/>
</dbReference>
<comment type="catalytic activity">
    <reaction evidence="1">
        <text>ATP + protein L-histidine = ADP + protein N-phospho-L-histidine.</text>
        <dbReference type="EC" id="2.7.13.3"/>
    </reaction>
</comment>
<keyword evidence="5" id="KW-0808">Transferase</keyword>
<protein>
    <recommendedName>
        <fullName evidence="3">histidine kinase</fullName>
        <ecNumber evidence="3">2.7.13.3</ecNumber>
    </recommendedName>
</protein>
<organism evidence="10 11">
    <name type="scientific">Peptoniphilus ovalis</name>
    <dbReference type="NCBI Taxonomy" id="2841503"/>
    <lineage>
        <taxon>Bacteria</taxon>
        <taxon>Bacillati</taxon>
        <taxon>Bacillota</taxon>
        <taxon>Tissierellia</taxon>
        <taxon>Tissierellales</taxon>
        <taxon>Peptoniphilaceae</taxon>
        <taxon>Peptoniphilus</taxon>
    </lineage>
</organism>
<feature type="transmembrane region" description="Helical" evidence="8">
    <location>
        <begin position="43"/>
        <end position="60"/>
    </location>
</feature>
<reference evidence="10 11" key="1">
    <citation type="submission" date="2021-06" db="EMBL/GenBank/DDBJ databases">
        <authorList>
            <person name="Sun Q."/>
            <person name="Li D."/>
        </authorList>
    </citation>
    <scope>NUCLEOTIDE SEQUENCE [LARGE SCALE GENOMIC DNA]</scope>
    <source>
        <strain evidence="10 11">MSJ-1</strain>
    </source>
</reference>
<evidence type="ECO:0000256" key="1">
    <source>
        <dbReference type="ARBA" id="ARBA00000085"/>
    </source>
</evidence>
<evidence type="ECO:0000313" key="11">
    <source>
        <dbReference type="Proteomes" id="UP000783742"/>
    </source>
</evidence>
<sequence>MFLRDLLKSLQELMTNLIDRVFVENIILTAIIIGELLSINNYFIFSITVSLVIILVKIYRKRFFDTILTYNLFKYKHFENFTIFGTLNVTMIILYAFFYSLIPGDITLLNVLLFMILRAIITVEMQFAQNVLSIELVESILYGYEFNIPECFQNEYLDEITNLMEDFKKRDRKLMEENLKSEQLKMDLITNISHDLKTPLTSIINYSDLLTTKEEMDEEAKGFINVLNRNSTRLKELIQDLIFASKTNTKDIEVERSLFEINELVLQIYLDYDSLFTKNNLDFVYESENDEILIYTDVNLFVRIVENLLSNAAKYSKIGTKVYCGVVEMGESVEFYIKNEPIEKIENSKDLFQELVKADKSRHTEGSGLGLHIVRNLTEILDAKLKINSDEKFFIARVRLSKDYEEIRE</sequence>
<keyword evidence="4" id="KW-0597">Phosphoprotein</keyword>
<dbReference type="InterPro" id="IPR003661">
    <property type="entry name" value="HisK_dim/P_dom"/>
</dbReference>
<keyword evidence="8" id="KW-0812">Transmembrane</keyword>
<keyword evidence="8" id="KW-1133">Transmembrane helix</keyword>
<comment type="caution">
    <text evidence="10">The sequence shown here is derived from an EMBL/GenBank/DDBJ whole genome shotgun (WGS) entry which is preliminary data.</text>
</comment>
<dbReference type="InterPro" id="IPR005467">
    <property type="entry name" value="His_kinase_dom"/>
</dbReference>
<keyword evidence="7" id="KW-0902">Two-component regulatory system</keyword>
<gene>
    <name evidence="10" type="ORF">KQI68_00595</name>
</gene>
<dbReference type="Pfam" id="PF02518">
    <property type="entry name" value="HATPase_c"/>
    <property type="match status" value="1"/>
</dbReference>
<dbReference type="Proteomes" id="UP000783742">
    <property type="component" value="Unassembled WGS sequence"/>
</dbReference>
<evidence type="ECO:0000256" key="7">
    <source>
        <dbReference type="ARBA" id="ARBA00023012"/>
    </source>
</evidence>
<dbReference type="PANTHER" id="PTHR45453">
    <property type="entry name" value="PHOSPHATE REGULON SENSOR PROTEIN PHOR"/>
    <property type="match status" value="1"/>
</dbReference>
<keyword evidence="11" id="KW-1185">Reference proteome</keyword>
<name>A0ABS6FEC9_9FIRM</name>
<keyword evidence="6 10" id="KW-0418">Kinase</keyword>
<dbReference type="SMART" id="SM00388">
    <property type="entry name" value="HisKA"/>
    <property type="match status" value="1"/>
</dbReference>
<evidence type="ECO:0000313" key="10">
    <source>
        <dbReference type="EMBL" id="MBU5668329.1"/>
    </source>
</evidence>
<dbReference type="PROSITE" id="PS50109">
    <property type="entry name" value="HIS_KIN"/>
    <property type="match status" value="1"/>
</dbReference>
<evidence type="ECO:0000256" key="4">
    <source>
        <dbReference type="ARBA" id="ARBA00022553"/>
    </source>
</evidence>
<dbReference type="PANTHER" id="PTHR45453:SF1">
    <property type="entry name" value="PHOSPHATE REGULON SENSOR PROTEIN PHOR"/>
    <property type="match status" value="1"/>
</dbReference>
<keyword evidence="8" id="KW-0472">Membrane</keyword>
<evidence type="ECO:0000256" key="2">
    <source>
        <dbReference type="ARBA" id="ARBA00004370"/>
    </source>
</evidence>
<dbReference type="SMART" id="SM00387">
    <property type="entry name" value="HATPase_c"/>
    <property type="match status" value="1"/>
</dbReference>
<dbReference type="EMBL" id="JAHLQO010000001">
    <property type="protein sequence ID" value="MBU5668329.1"/>
    <property type="molecule type" value="Genomic_DNA"/>
</dbReference>
<evidence type="ECO:0000256" key="3">
    <source>
        <dbReference type="ARBA" id="ARBA00012438"/>
    </source>
</evidence>
<feature type="transmembrane region" description="Helical" evidence="8">
    <location>
        <begin position="21"/>
        <end position="37"/>
    </location>
</feature>
<comment type="subcellular location">
    <subcellularLocation>
        <location evidence="2">Membrane</location>
    </subcellularLocation>
</comment>
<dbReference type="GO" id="GO:0016301">
    <property type="term" value="F:kinase activity"/>
    <property type="evidence" value="ECO:0007669"/>
    <property type="project" value="UniProtKB-KW"/>
</dbReference>
<evidence type="ECO:0000256" key="6">
    <source>
        <dbReference type="ARBA" id="ARBA00022777"/>
    </source>
</evidence>
<evidence type="ECO:0000256" key="8">
    <source>
        <dbReference type="SAM" id="Phobius"/>
    </source>
</evidence>
<feature type="transmembrane region" description="Helical" evidence="8">
    <location>
        <begin position="81"/>
        <end position="102"/>
    </location>
</feature>
<proteinExistence type="predicted"/>
<evidence type="ECO:0000256" key="5">
    <source>
        <dbReference type="ARBA" id="ARBA00022679"/>
    </source>
</evidence>
<feature type="domain" description="Histidine kinase" evidence="9">
    <location>
        <begin position="191"/>
        <end position="404"/>
    </location>
</feature>
<dbReference type="RefSeq" id="WP_216548004.1">
    <property type="nucleotide sequence ID" value="NZ_JAHLQO010000001.1"/>
</dbReference>
<evidence type="ECO:0000259" key="9">
    <source>
        <dbReference type="PROSITE" id="PS50109"/>
    </source>
</evidence>
<dbReference type="InterPro" id="IPR003594">
    <property type="entry name" value="HATPase_dom"/>
</dbReference>